<dbReference type="InterPro" id="IPR050320">
    <property type="entry name" value="N5-glutamine_MTase"/>
</dbReference>
<dbReference type="Gene3D" id="3.40.50.150">
    <property type="entry name" value="Vaccinia Virus protein VP39"/>
    <property type="match status" value="1"/>
</dbReference>
<dbReference type="PANTHER" id="PTHR18895:SF74">
    <property type="entry name" value="MTRF1L RELEASE FACTOR GLUTAMINE METHYLTRANSFERASE"/>
    <property type="match status" value="1"/>
</dbReference>
<dbReference type="InterPro" id="IPR029063">
    <property type="entry name" value="SAM-dependent_MTases_sf"/>
</dbReference>
<evidence type="ECO:0000313" key="8">
    <source>
        <dbReference type="EMBL" id="BAP58613.1"/>
    </source>
</evidence>
<dbReference type="Pfam" id="PF05175">
    <property type="entry name" value="MTS"/>
    <property type="match status" value="1"/>
</dbReference>
<feature type="binding site" evidence="5">
    <location>
        <position position="168"/>
    </location>
    <ligand>
        <name>S-adenosyl-L-methionine</name>
        <dbReference type="ChEBI" id="CHEBI:59789"/>
    </ligand>
</feature>
<evidence type="ECO:0000256" key="1">
    <source>
        <dbReference type="ARBA" id="ARBA00022603"/>
    </source>
</evidence>
<evidence type="ECO:0000256" key="5">
    <source>
        <dbReference type="HAMAP-Rule" id="MF_02126"/>
    </source>
</evidence>
<comment type="function">
    <text evidence="5">Methylates the class 1 translation termination release factors RF1/PrfA and RF2/PrfB on the glutamine residue of the universally conserved GGQ motif.</text>
</comment>
<evidence type="ECO:0000259" key="7">
    <source>
        <dbReference type="Pfam" id="PF17827"/>
    </source>
</evidence>
<name>A0A090AJJ0_9ENTR</name>
<evidence type="ECO:0000256" key="3">
    <source>
        <dbReference type="ARBA" id="ARBA00022691"/>
    </source>
</evidence>
<dbReference type="AlphaFoldDB" id="A0A090AJJ0"/>
<dbReference type="GO" id="GO:0102559">
    <property type="term" value="F:peptide chain release factor N(5)-glutamine methyltransferase activity"/>
    <property type="evidence" value="ECO:0007669"/>
    <property type="project" value="UniProtKB-EC"/>
</dbReference>
<dbReference type="InterPro" id="IPR004556">
    <property type="entry name" value="HemK-like"/>
</dbReference>
<keyword evidence="1 5" id="KW-0489">Methyltransferase</keyword>
<feature type="binding site" evidence="5">
    <location>
        <position position="140"/>
    </location>
    <ligand>
        <name>S-adenosyl-L-methionine</name>
        <dbReference type="ChEBI" id="CHEBI:59789"/>
    </ligand>
</feature>
<reference evidence="8 9" key="2">
    <citation type="journal article" date="2014" name="Curr. Biol.">
        <title>Symbiont-Supplemented Maternal Investment Underpinning Host's Ecological Adaptation.</title>
        <authorList>
            <person name="Kaiwa N."/>
            <person name="Hosokawa T."/>
            <person name="Nikoh N."/>
            <person name="Tanahashi M."/>
            <person name="Moriyama M."/>
            <person name="Meng X.Y."/>
            <person name="Maeda T."/>
            <person name="Yamaguchi K."/>
            <person name="Shigenobu S."/>
            <person name="Ito M."/>
            <person name="Fukatsu T."/>
        </authorList>
    </citation>
    <scope>NUCLEOTIDE SEQUENCE [LARGE SCALE GENOMIC DNA]</scope>
    <source>
        <strain evidence="8 9">UwTKB</strain>
    </source>
</reference>
<gene>
    <name evidence="5 8" type="primary">prmC</name>
    <name evidence="8" type="ORF">TGUWTKB_3860</name>
</gene>
<dbReference type="HAMAP" id="MF_02126">
    <property type="entry name" value="RF_methyltr_PrmC"/>
    <property type="match status" value="1"/>
</dbReference>
<sequence>MKIYIWLKNAIKFLKNVENPKCEALYLLSQVTGKKYSWLTVFDDKILTNKQIKNLNYLLKKRIKGIPLQYILKKWDFWSLTLHMNNKVFIPRQDTEILVENTLNNIPKKPSSILDLGTGSGAIALAIAHERPDCKIFGIDCSKYSIMLARKNAYTLNIKNVFFFLSNWFSNVPYMLFDVIISNPPYIDKNDLFFKKNNFEPLHALISKNNGFQDLFFIIQESKKWLKSHGLLFLEHGFQQGKKINSFIRKQGFTNVQTIKDYNQLPRVTFGKFFNIK</sequence>
<feature type="binding site" evidence="5">
    <location>
        <position position="183"/>
    </location>
    <ligand>
        <name>S-adenosyl-L-methionine</name>
        <dbReference type="ChEBI" id="CHEBI:59789"/>
    </ligand>
</feature>
<feature type="binding site" evidence="5">
    <location>
        <begin position="183"/>
        <end position="186"/>
    </location>
    <ligand>
        <name>substrate</name>
    </ligand>
</feature>
<dbReference type="Proteomes" id="UP000031627">
    <property type="component" value="Chromosome"/>
</dbReference>
<organism evidence="8 9">
    <name type="scientific">Candidatus Tachikawaea gelatinosa</name>
    <dbReference type="NCBI Taxonomy" id="1410383"/>
    <lineage>
        <taxon>Bacteria</taxon>
        <taxon>Pseudomonadati</taxon>
        <taxon>Pseudomonadota</taxon>
        <taxon>Gammaproteobacteria</taxon>
        <taxon>Enterobacterales</taxon>
        <taxon>Enterobacteriaceae</taxon>
        <taxon>Candidatus Tachikawaea</taxon>
    </lineage>
</organism>
<dbReference type="InterPro" id="IPR019874">
    <property type="entry name" value="RF_methyltr_PrmC"/>
</dbReference>
<evidence type="ECO:0000259" key="6">
    <source>
        <dbReference type="Pfam" id="PF05175"/>
    </source>
</evidence>
<dbReference type="PANTHER" id="PTHR18895">
    <property type="entry name" value="HEMK METHYLTRANSFERASE"/>
    <property type="match status" value="1"/>
</dbReference>
<dbReference type="FunFam" id="3.40.50.150:FF:000053">
    <property type="entry name" value="Release factor glutamine methyltransferase"/>
    <property type="match status" value="1"/>
</dbReference>
<evidence type="ECO:0000313" key="9">
    <source>
        <dbReference type="Proteomes" id="UP000031627"/>
    </source>
</evidence>
<proteinExistence type="inferred from homology"/>
<keyword evidence="9" id="KW-1185">Reference proteome</keyword>
<dbReference type="SUPFAM" id="SSF53335">
    <property type="entry name" value="S-adenosyl-L-methionine-dependent methyltransferases"/>
    <property type="match status" value="1"/>
</dbReference>
<dbReference type="HOGENOM" id="CLU_018398_3_0_6"/>
<comment type="similarity">
    <text evidence="5">Belongs to the protein N5-glutamine methyltransferase family. PrmC subfamily.</text>
</comment>
<comment type="catalytic activity">
    <reaction evidence="4 5">
        <text>L-glutaminyl-[peptide chain release factor] + S-adenosyl-L-methionine = N(5)-methyl-L-glutaminyl-[peptide chain release factor] + S-adenosyl-L-homocysteine + H(+)</text>
        <dbReference type="Rhea" id="RHEA:42896"/>
        <dbReference type="Rhea" id="RHEA-COMP:10271"/>
        <dbReference type="Rhea" id="RHEA-COMP:10272"/>
        <dbReference type="ChEBI" id="CHEBI:15378"/>
        <dbReference type="ChEBI" id="CHEBI:30011"/>
        <dbReference type="ChEBI" id="CHEBI:57856"/>
        <dbReference type="ChEBI" id="CHEBI:59789"/>
        <dbReference type="ChEBI" id="CHEBI:61891"/>
        <dbReference type="EC" id="2.1.1.297"/>
    </reaction>
</comment>
<evidence type="ECO:0000256" key="2">
    <source>
        <dbReference type="ARBA" id="ARBA00022679"/>
    </source>
</evidence>
<dbReference type="PRINTS" id="PR00507">
    <property type="entry name" value="N12N6MTFRASE"/>
</dbReference>
<dbReference type="InterPro" id="IPR002052">
    <property type="entry name" value="DNA_methylase_N6_adenine_CS"/>
</dbReference>
<dbReference type="EMBL" id="AP014521">
    <property type="protein sequence ID" value="BAP58613.1"/>
    <property type="molecule type" value="Genomic_DNA"/>
</dbReference>
<dbReference type="NCBIfam" id="TIGR00536">
    <property type="entry name" value="hemK_fam"/>
    <property type="match status" value="1"/>
</dbReference>
<dbReference type="OrthoDB" id="9800643at2"/>
<dbReference type="GO" id="GO:0003676">
    <property type="term" value="F:nucleic acid binding"/>
    <property type="evidence" value="ECO:0007669"/>
    <property type="project" value="InterPro"/>
</dbReference>
<evidence type="ECO:0000256" key="4">
    <source>
        <dbReference type="ARBA" id="ARBA00048391"/>
    </source>
</evidence>
<dbReference type="STRING" id="1410383.TGUWTKB_3860"/>
<dbReference type="GO" id="GO:0032259">
    <property type="term" value="P:methylation"/>
    <property type="evidence" value="ECO:0007669"/>
    <property type="project" value="UniProtKB-KW"/>
</dbReference>
<protein>
    <recommendedName>
        <fullName evidence="5">Release factor glutamine methyltransferase</fullName>
        <shortName evidence="5">RF MTase</shortName>
        <ecNumber evidence="5">2.1.1.297</ecNumber>
    </recommendedName>
    <alternativeName>
        <fullName evidence="5">N5-glutamine methyltransferase PrmC</fullName>
    </alternativeName>
    <alternativeName>
        <fullName evidence="5">Protein-(glutamine-N5) MTase PrmC</fullName>
    </alternativeName>
    <alternativeName>
        <fullName evidence="5">Protein-glutamine N-methyltransferase PrmC</fullName>
    </alternativeName>
</protein>
<dbReference type="EC" id="2.1.1.297" evidence="5"/>
<dbReference type="Pfam" id="PF17827">
    <property type="entry name" value="PrmC_N"/>
    <property type="match status" value="1"/>
</dbReference>
<keyword evidence="3 5" id="KW-0949">S-adenosyl-L-methionine</keyword>
<feature type="domain" description="Release factor glutamine methyltransferase N-terminal" evidence="7">
    <location>
        <begin position="6"/>
        <end position="72"/>
    </location>
</feature>
<dbReference type="NCBIfam" id="TIGR03534">
    <property type="entry name" value="RF_mod_PrmC"/>
    <property type="match status" value="1"/>
</dbReference>
<accession>A0A090AJJ0</accession>
<keyword evidence="2 5" id="KW-0808">Transferase</keyword>
<dbReference type="InterPro" id="IPR007848">
    <property type="entry name" value="Small_mtfrase_dom"/>
</dbReference>
<dbReference type="Gene3D" id="1.10.8.10">
    <property type="entry name" value="DNA helicase RuvA subunit, C-terminal domain"/>
    <property type="match status" value="1"/>
</dbReference>
<dbReference type="CDD" id="cd02440">
    <property type="entry name" value="AdoMet_MTases"/>
    <property type="match status" value="1"/>
</dbReference>
<feature type="binding site" evidence="5">
    <location>
        <begin position="117"/>
        <end position="121"/>
    </location>
    <ligand>
        <name>S-adenosyl-L-methionine</name>
        <dbReference type="ChEBI" id="CHEBI:59789"/>
    </ligand>
</feature>
<dbReference type="InterPro" id="IPR040758">
    <property type="entry name" value="PrmC_N"/>
</dbReference>
<dbReference type="RefSeq" id="WP_041063042.1">
    <property type="nucleotide sequence ID" value="NZ_AP014521.1"/>
</dbReference>
<reference evidence="9" key="1">
    <citation type="submission" date="2013-11" db="EMBL/GenBank/DDBJ databases">
        <title>Symbiont-containing voluminous jelly as an extraordinary maternal gift for overwintering insect nymphs.</title>
        <authorList>
            <person name="Kaiwa N."/>
            <person name="Hosokawa T."/>
            <person name="Nikoh N."/>
            <person name="Meng X.Y."/>
            <person name="Tanahashi M."/>
            <person name="Moriyama M."/>
            <person name="Maeda T."/>
            <person name="Yamaguchi K."/>
            <person name="Shigenobu S."/>
            <person name="Ito M."/>
            <person name="Fukatsu T."/>
        </authorList>
    </citation>
    <scope>NUCLEOTIDE SEQUENCE [LARGE SCALE GENOMIC DNA]</scope>
    <source>
        <strain evidence="9">UwTKB</strain>
    </source>
</reference>
<feature type="domain" description="Methyltransferase small" evidence="6">
    <location>
        <begin position="95"/>
        <end position="190"/>
    </location>
</feature>
<dbReference type="PROSITE" id="PS00092">
    <property type="entry name" value="N6_MTASE"/>
    <property type="match status" value="1"/>
</dbReference>
<dbReference type="KEGG" id="sbw:TGUWTKB_3860"/>